<sequence>MTAINEGGEVLGVLVQIRPCGDRRPHHARSAASTGEHTPDLIGAPLRSAFRTGRDAAEHSIVLISGEQGVGKTTLARSIHLASPRGSCHRVTPLPSPDAPSTPAGPSAEQHPKHGPDSADRIEA</sequence>
<evidence type="ECO:0000256" key="1">
    <source>
        <dbReference type="SAM" id="MobiDB-lite"/>
    </source>
</evidence>
<protein>
    <recommendedName>
        <fullName evidence="2">Sigma-54 factor interaction domain-containing protein</fullName>
    </recommendedName>
</protein>
<evidence type="ECO:0000259" key="2">
    <source>
        <dbReference type="Pfam" id="PF00158"/>
    </source>
</evidence>
<feature type="compositionally biased region" description="Basic and acidic residues" evidence="1">
    <location>
        <begin position="110"/>
        <end position="124"/>
    </location>
</feature>
<keyword evidence="4" id="KW-1185">Reference proteome</keyword>
<dbReference type="RefSeq" id="WP_245350845.1">
    <property type="nucleotide sequence ID" value="NZ_JAGINU010000001.1"/>
</dbReference>
<dbReference type="Pfam" id="PF00158">
    <property type="entry name" value="Sigma54_activat"/>
    <property type="match status" value="1"/>
</dbReference>
<dbReference type="EMBL" id="JAGINU010000001">
    <property type="protein sequence ID" value="MBP2367385.1"/>
    <property type="molecule type" value="Genomic_DNA"/>
</dbReference>
<feature type="region of interest" description="Disordered" evidence="1">
    <location>
        <begin position="22"/>
        <end position="42"/>
    </location>
</feature>
<reference evidence="3 4" key="1">
    <citation type="submission" date="2021-03" db="EMBL/GenBank/DDBJ databases">
        <title>Sequencing the genomes of 1000 actinobacteria strains.</title>
        <authorList>
            <person name="Klenk H.-P."/>
        </authorList>
    </citation>
    <scope>NUCLEOTIDE SEQUENCE [LARGE SCALE GENOMIC DNA]</scope>
    <source>
        <strain evidence="3 4">DSM 45256</strain>
    </source>
</reference>
<accession>A0ABS4VTW9</accession>
<evidence type="ECO:0000313" key="3">
    <source>
        <dbReference type="EMBL" id="MBP2367385.1"/>
    </source>
</evidence>
<dbReference type="InterPro" id="IPR027417">
    <property type="entry name" value="P-loop_NTPase"/>
</dbReference>
<dbReference type="InterPro" id="IPR002078">
    <property type="entry name" value="Sigma_54_int"/>
</dbReference>
<evidence type="ECO:0000313" key="4">
    <source>
        <dbReference type="Proteomes" id="UP001519295"/>
    </source>
</evidence>
<name>A0ABS4VTW9_9PSEU</name>
<dbReference type="Gene3D" id="3.40.50.300">
    <property type="entry name" value="P-loop containing nucleotide triphosphate hydrolases"/>
    <property type="match status" value="1"/>
</dbReference>
<gene>
    <name evidence="3" type="ORF">JOF36_003081</name>
</gene>
<proteinExistence type="predicted"/>
<dbReference type="SUPFAM" id="SSF52540">
    <property type="entry name" value="P-loop containing nucleoside triphosphate hydrolases"/>
    <property type="match status" value="1"/>
</dbReference>
<feature type="domain" description="Sigma-54 factor interaction" evidence="2">
    <location>
        <begin position="56"/>
        <end position="87"/>
    </location>
</feature>
<comment type="caution">
    <text evidence="3">The sequence shown here is derived from an EMBL/GenBank/DDBJ whole genome shotgun (WGS) entry which is preliminary data.</text>
</comment>
<organism evidence="3 4">
    <name type="scientific">Pseudonocardia parietis</name>
    <dbReference type="NCBI Taxonomy" id="570936"/>
    <lineage>
        <taxon>Bacteria</taxon>
        <taxon>Bacillati</taxon>
        <taxon>Actinomycetota</taxon>
        <taxon>Actinomycetes</taxon>
        <taxon>Pseudonocardiales</taxon>
        <taxon>Pseudonocardiaceae</taxon>
        <taxon>Pseudonocardia</taxon>
    </lineage>
</organism>
<dbReference type="Proteomes" id="UP001519295">
    <property type="component" value="Unassembled WGS sequence"/>
</dbReference>
<feature type="region of interest" description="Disordered" evidence="1">
    <location>
        <begin position="82"/>
        <end position="124"/>
    </location>
</feature>